<keyword evidence="5" id="KW-1185">Reference proteome</keyword>
<dbReference type="InterPro" id="IPR021140">
    <property type="entry name" value="Inh/Omp19"/>
</dbReference>
<reference evidence="4" key="2">
    <citation type="submission" date="2020-09" db="EMBL/GenBank/DDBJ databases">
        <authorList>
            <person name="Sun Q."/>
            <person name="Kim S."/>
        </authorList>
    </citation>
    <scope>NUCLEOTIDE SEQUENCE</scope>
    <source>
        <strain evidence="4">KCTC 32437</strain>
    </source>
</reference>
<keyword evidence="1" id="KW-0732">Signal</keyword>
<dbReference type="SUPFAM" id="SSF50882">
    <property type="entry name" value="beta-Barrel protease inhibitors"/>
    <property type="match status" value="1"/>
</dbReference>
<evidence type="ECO:0000256" key="1">
    <source>
        <dbReference type="ARBA" id="ARBA00022729"/>
    </source>
</evidence>
<dbReference type="InterPro" id="IPR016085">
    <property type="entry name" value="Protease_inh_B-barrel_dom"/>
</dbReference>
<feature type="compositionally biased region" description="Low complexity" evidence="2">
    <location>
        <begin position="74"/>
        <end position="98"/>
    </location>
</feature>
<feature type="region of interest" description="Disordered" evidence="2">
    <location>
        <begin position="42"/>
        <end position="102"/>
    </location>
</feature>
<dbReference type="Proteomes" id="UP000646579">
    <property type="component" value="Unassembled WGS sequence"/>
</dbReference>
<evidence type="ECO:0000313" key="5">
    <source>
        <dbReference type="Proteomes" id="UP000646579"/>
    </source>
</evidence>
<reference evidence="4" key="1">
    <citation type="journal article" date="2014" name="Int. J. Syst. Evol. Microbiol.">
        <title>Complete genome sequence of Corynebacterium casei LMG S-19264T (=DSM 44701T), isolated from a smear-ripened cheese.</title>
        <authorList>
            <consortium name="US DOE Joint Genome Institute (JGI-PGF)"/>
            <person name="Walter F."/>
            <person name="Albersmeier A."/>
            <person name="Kalinowski J."/>
            <person name="Ruckert C."/>
        </authorList>
    </citation>
    <scope>NUCLEOTIDE SEQUENCE</scope>
    <source>
        <strain evidence="4">KCTC 32437</strain>
    </source>
</reference>
<gene>
    <name evidence="4" type="ORF">GCM10007989_20200</name>
</gene>
<dbReference type="Pfam" id="PF02974">
    <property type="entry name" value="Inh"/>
    <property type="match status" value="1"/>
</dbReference>
<organism evidence="4 5">
    <name type="scientific">Devosia pacifica</name>
    <dbReference type="NCBI Taxonomy" id="1335967"/>
    <lineage>
        <taxon>Bacteria</taxon>
        <taxon>Pseudomonadati</taxon>
        <taxon>Pseudomonadota</taxon>
        <taxon>Alphaproteobacteria</taxon>
        <taxon>Hyphomicrobiales</taxon>
        <taxon>Devosiaceae</taxon>
        <taxon>Devosia</taxon>
    </lineage>
</organism>
<evidence type="ECO:0000256" key="2">
    <source>
        <dbReference type="SAM" id="MobiDB-lite"/>
    </source>
</evidence>
<proteinExistence type="predicted"/>
<evidence type="ECO:0000313" key="4">
    <source>
        <dbReference type="EMBL" id="GHA24492.1"/>
    </source>
</evidence>
<protein>
    <recommendedName>
        <fullName evidence="3">Alkaline proteinase inhibitor/ Outer membrane lipoprotein Omp19 domain-containing protein</fullName>
    </recommendedName>
</protein>
<feature type="compositionally biased region" description="Polar residues" evidence="2">
    <location>
        <begin position="46"/>
        <end position="58"/>
    </location>
</feature>
<feature type="domain" description="Alkaline proteinase inhibitor/ Outer membrane lipoprotein Omp19" evidence="3">
    <location>
        <begin position="124"/>
        <end position="209"/>
    </location>
</feature>
<dbReference type="AlphaFoldDB" id="A0A918S4V4"/>
<evidence type="ECO:0000259" key="3">
    <source>
        <dbReference type="Pfam" id="PF02974"/>
    </source>
</evidence>
<dbReference type="Gene3D" id="2.40.128.10">
    <property type="match status" value="1"/>
</dbReference>
<dbReference type="RefSeq" id="WP_189425560.1">
    <property type="nucleotide sequence ID" value="NZ_BMZE01000002.1"/>
</dbReference>
<dbReference type="EMBL" id="BMZE01000002">
    <property type="protein sequence ID" value="GHA24492.1"/>
    <property type="molecule type" value="Genomic_DNA"/>
</dbReference>
<dbReference type="PROSITE" id="PS51257">
    <property type="entry name" value="PROKAR_LIPOPROTEIN"/>
    <property type="match status" value="1"/>
</dbReference>
<dbReference type="GO" id="GO:0004866">
    <property type="term" value="F:endopeptidase inhibitor activity"/>
    <property type="evidence" value="ECO:0007669"/>
    <property type="project" value="InterPro"/>
</dbReference>
<accession>A0A918S4V4</accession>
<comment type="caution">
    <text evidence="4">The sequence shown here is derived from an EMBL/GenBank/DDBJ whole genome shotgun (WGS) entry which is preliminary data.</text>
</comment>
<name>A0A918S4V4_9HYPH</name>
<sequence length="209" mass="21057">MALWTRGMGGVAGLGLAVLLAACSSTSTRDLNVVGQVPTARPQAATPVQDSSVNQTQLPPLGGVQGQPEPSLSGQPVLGGAQQQQSQLGQPGTTGSSSVQTASADGSFVTLDPLATSANSGPEGVWTVATASGQCRLNLPLTARDGTTRYRASAPGCNVAGLANVGSWQQVGNQVQLFDQSNNMIAAMSQSGTGYQGTLAGGQSVMMQR</sequence>